<dbReference type="CDD" id="cd05008">
    <property type="entry name" value="SIS_GlmS_GlmD_1"/>
    <property type="match status" value="1"/>
</dbReference>
<name>A0A1I5PJG9_9SPHN</name>
<dbReference type="FunFam" id="3.40.50.10490:FF:000001">
    <property type="entry name" value="Glutamine--fructose-6-phosphate aminotransferase [isomerizing]"/>
    <property type="match status" value="1"/>
</dbReference>
<dbReference type="InterPro" id="IPR046348">
    <property type="entry name" value="SIS_dom_sf"/>
</dbReference>
<evidence type="ECO:0000256" key="6">
    <source>
        <dbReference type="ARBA" id="ARBA00022576"/>
    </source>
</evidence>
<dbReference type="Gene3D" id="3.60.20.10">
    <property type="entry name" value="Glutamine Phosphoribosylpyrophosphate, subunit 1, domain 1"/>
    <property type="match status" value="1"/>
</dbReference>
<dbReference type="SUPFAM" id="SSF53697">
    <property type="entry name" value="SIS domain"/>
    <property type="match status" value="1"/>
</dbReference>
<dbReference type="GO" id="GO:0006002">
    <property type="term" value="P:fructose 6-phosphate metabolic process"/>
    <property type="evidence" value="ECO:0007669"/>
    <property type="project" value="TreeGrafter"/>
</dbReference>
<dbReference type="Pfam" id="PF01380">
    <property type="entry name" value="SIS"/>
    <property type="match status" value="2"/>
</dbReference>
<dbReference type="InterPro" id="IPR047084">
    <property type="entry name" value="GFAT_N"/>
</dbReference>
<dbReference type="InterPro" id="IPR035490">
    <property type="entry name" value="GlmS/FrlB_SIS"/>
</dbReference>
<proteinExistence type="inferred from homology"/>
<comment type="subcellular location">
    <subcellularLocation>
        <location evidence="2 10">Cytoplasm</location>
    </subcellularLocation>
</comment>
<feature type="active site" description="Nucleophile; for GATase activity" evidence="10">
    <location>
        <position position="2"/>
    </location>
</feature>
<dbReference type="EC" id="2.6.1.16" evidence="3 10"/>
<dbReference type="Pfam" id="PF13522">
    <property type="entry name" value="GATase_6"/>
    <property type="match status" value="1"/>
</dbReference>
<dbReference type="FunFam" id="3.40.50.10490:FF:000002">
    <property type="entry name" value="Glutamine--fructose-6-phosphate aminotransferase [isomerizing]"/>
    <property type="match status" value="1"/>
</dbReference>
<dbReference type="Proteomes" id="UP000199331">
    <property type="component" value="Unassembled WGS sequence"/>
</dbReference>
<feature type="active site" description="For Fru-6P isomerization activity" evidence="10">
    <location>
        <position position="602"/>
    </location>
</feature>
<feature type="initiator methionine" description="Removed" evidence="10">
    <location>
        <position position="1"/>
    </location>
</feature>
<dbReference type="OrthoDB" id="9761808at2"/>
<dbReference type="PROSITE" id="PS51278">
    <property type="entry name" value="GATASE_TYPE_2"/>
    <property type="match status" value="1"/>
</dbReference>
<protein>
    <recommendedName>
        <fullName evidence="4 10">Glutamine--fructose-6-phosphate aminotransferase [isomerizing]</fullName>
        <ecNumber evidence="3 10">2.6.1.16</ecNumber>
    </recommendedName>
    <alternativeName>
        <fullName evidence="10">D-fructose-6-phosphate amidotransferase</fullName>
    </alternativeName>
    <alternativeName>
        <fullName evidence="10">GFAT</fullName>
    </alternativeName>
    <alternativeName>
        <fullName evidence="10">Glucosamine-6-phosphate synthase</fullName>
    </alternativeName>
    <alternativeName>
        <fullName evidence="10">Hexosephosphate aminotransferase</fullName>
    </alternativeName>
    <alternativeName>
        <fullName evidence="10">L-glutamine--D-fructose-6-phosphate amidotransferase</fullName>
    </alternativeName>
</protein>
<dbReference type="FunFam" id="3.60.20.10:FF:000006">
    <property type="entry name" value="Glutamine--fructose-6-phosphate aminotransferase [isomerizing]"/>
    <property type="match status" value="1"/>
</dbReference>
<dbReference type="InterPro" id="IPR005855">
    <property type="entry name" value="GFAT"/>
</dbReference>
<dbReference type="Gene3D" id="3.40.50.10490">
    <property type="entry name" value="Glucose-6-phosphate isomerase like protein, domain 1"/>
    <property type="match status" value="2"/>
</dbReference>
<dbReference type="GO" id="GO:0046349">
    <property type="term" value="P:amino sugar biosynthetic process"/>
    <property type="evidence" value="ECO:0007669"/>
    <property type="project" value="UniProtKB-ARBA"/>
</dbReference>
<dbReference type="PANTHER" id="PTHR10937">
    <property type="entry name" value="GLUCOSAMINE--FRUCTOSE-6-PHOSPHATE AMINOTRANSFERASE, ISOMERIZING"/>
    <property type="match status" value="1"/>
</dbReference>
<keyword evidence="7 10" id="KW-0808">Transferase</keyword>
<evidence type="ECO:0000256" key="2">
    <source>
        <dbReference type="ARBA" id="ARBA00004496"/>
    </source>
</evidence>
<feature type="domain" description="SIS" evidence="12">
    <location>
        <begin position="455"/>
        <end position="597"/>
    </location>
</feature>
<dbReference type="InterPro" id="IPR001347">
    <property type="entry name" value="SIS_dom"/>
</dbReference>
<dbReference type="GO" id="GO:0097367">
    <property type="term" value="F:carbohydrate derivative binding"/>
    <property type="evidence" value="ECO:0007669"/>
    <property type="project" value="InterPro"/>
</dbReference>
<keyword evidence="6 10" id="KW-0032">Aminotransferase</keyword>
<dbReference type="GO" id="GO:0004360">
    <property type="term" value="F:glutamine-fructose-6-phosphate transaminase (isomerizing) activity"/>
    <property type="evidence" value="ECO:0007669"/>
    <property type="project" value="UniProtKB-UniRule"/>
</dbReference>
<dbReference type="InterPro" id="IPR017932">
    <property type="entry name" value="GATase_2_dom"/>
</dbReference>
<dbReference type="EMBL" id="FOWZ01000004">
    <property type="protein sequence ID" value="SFP34258.1"/>
    <property type="molecule type" value="Genomic_DNA"/>
</dbReference>
<dbReference type="HAMAP" id="MF_00164">
    <property type="entry name" value="GlmS"/>
    <property type="match status" value="1"/>
</dbReference>
<keyword evidence="8" id="KW-0677">Repeat</keyword>
<dbReference type="NCBIfam" id="TIGR01135">
    <property type="entry name" value="glmS"/>
    <property type="match status" value="1"/>
</dbReference>
<comment type="function">
    <text evidence="10">Catalyzes the first step in hexosamine metabolism, converting fructose-6P into glucosamine-6P using glutamine as a nitrogen source.</text>
</comment>
<evidence type="ECO:0000256" key="9">
    <source>
        <dbReference type="ARBA" id="ARBA00022962"/>
    </source>
</evidence>
<organism evidence="13 14">
    <name type="scientific">Qipengyuania nanhaisediminis</name>
    <dbReference type="NCBI Taxonomy" id="604088"/>
    <lineage>
        <taxon>Bacteria</taxon>
        <taxon>Pseudomonadati</taxon>
        <taxon>Pseudomonadota</taxon>
        <taxon>Alphaproteobacteria</taxon>
        <taxon>Sphingomonadales</taxon>
        <taxon>Erythrobacteraceae</taxon>
        <taxon>Qipengyuania</taxon>
    </lineage>
</organism>
<evidence type="ECO:0000256" key="7">
    <source>
        <dbReference type="ARBA" id="ARBA00022679"/>
    </source>
</evidence>
<dbReference type="CDD" id="cd00714">
    <property type="entry name" value="GFAT"/>
    <property type="match status" value="1"/>
</dbReference>
<keyword evidence="5 10" id="KW-0963">Cytoplasm</keyword>
<comment type="subunit">
    <text evidence="10">Homodimer.</text>
</comment>
<accession>A0A1I5PJG9</accession>
<dbReference type="STRING" id="604088.SAMN04488060_2471"/>
<reference evidence="14" key="1">
    <citation type="submission" date="2016-10" db="EMBL/GenBank/DDBJ databases">
        <authorList>
            <person name="Varghese N."/>
            <person name="Submissions S."/>
        </authorList>
    </citation>
    <scope>NUCLEOTIDE SEQUENCE [LARGE SCALE GENOMIC DNA]</scope>
    <source>
        <strain evidence="14">CGMCC 1.7715</strain>
    </source>
</reference>
<evidence type="ECO:0000259" key="11">
    <source>
        <dbReference type="PROSITE" id="PS51278"/>
    </source>
</evidence>
<evidence type="ECO:0000256" key="1">
    <source>
        <dbReference type="ARBA" id="ARBA00001031"/>
    </source>
</evidence>
<evidence type="ECO:0000256" key="3">
    <source>
        <dbReference type="ARBA" id="ARBA00012916"/>
    </source>
</evidence>
<dbReference type="GO" id="GO:0005829">
    <property type="term" value="C:cytosol"/>
    <property type="evidence" value="ECO:0007669"/>
    <property type="project" value="TreeGrafter"/>
</dbReference>
<evidence type="ECO:0000259" key="12">
    <source>
        <dbReference type="PROSITE" id="PS51464"/>
    </source>
</evidence>
<dbReference type="CDD" id="cd05009">
    <property type="entry name" value="SIS_GlmS_GlmD_2"/>
    <property type="match status" value="1"/>
</dbReference>
<dbReference type="InterPro" id="IPR029055">
    <property type="entry name" value="Ntn_hydrolases_N"/>
</dbReference>
<dbReference type="GO" id="GO:0006487">
    <property type="term" value="P:protein N-linked glycosylation"/>
    <property type="evidence" value="ECO:0007669"/>
    <property type="project" value="TreeGrafter"/>
</dbReference>
<feature type="domain" description="SIS" evidence="12">
    <location>
        <begin position="283"/>
        <end position="422"/>
    </location>
</feature>
<evidence type="ECO:0000256" key="4">
    <source>
        <dbReference type="ARBA" id="ARBA00016090"/>
    </source>
</evidence>
<dbReference type="SUPFAM" id="SSF56235">
    <property type="entry name" value="N-terminal nucleophile aminohydrolases (Ntn hydrolases)"/>
    <property type="match status" value="1"/>
</dbReference>
<evidence type="ECO:0000256" key="10">
    <source>
        <dbReference type="HAMAP-Rule" id="MF_00164"/>
    </source>
</evidence>
<dbReference type="PANTHER" id="PTHR10937:SF0">
    <property type="entry name" value="GLUTAMINE--FRUCTOSE-6-PHOSPHATE TRANSAMINASE (ISOMERIZING)"/>
    <property type="match status" value="1"/>
</dbReference>
<evidence type="ECO:0000256" key="5">
    <source>
        <dbReference type="ARBA" id="ARBA00022490"/>
    </source>
</evidence>
<dbReference type="GO" id="GO:0006047">
    <property type="term" value="P:UDP-N-acetylglucosamine metabolic process"/>
    <property type="evidence" value="ECO:0007669"/>
    <property type="project" value="TreeGrafter"/>
</dbReference>
<dbReference type="PROSITE" id="PS51464">
    <property type="entry name" value="SIS"/>
    <property type="match status" value="2"/>
</dbReference>
<comment type="catalytic activity">
    <reaction evidence="1 10">
        <text>D-fructose 6-phosphate + L-glutamine = D-glucosamine 6-phosphate + L-glutamate</text>
        <dbReference type="Rhea" id="RHEA:13237"/>
        <dbReference type="ChEBI" id="CHEBI:29985"/>
        <dbReference type="ChEBI" id="CHEBI:58359"/>
        <dbReference type="ChEBI" id="CHEBI:58725"/>
        <dbReference type="ChEBI" id="CHEBI:61527"/>
        <dbReference type="EC" id="2.6.1.16"/>
    </reaction>
</comment>
<dbReference type="AlphaFoldDB" id="A0A1I5PJG9"/>
<keyword evidence="9" id="KW-0315">Glutamine amidotransferase</keyword>
<dbReference type="GO" id="GO:0005975">
    <property type="term" value="P:carbohydrate metabolic process"/>
    <property type="evidence" value="ECO:0007669"/>
    <property type="project" value="UniProtKB-UniRule"/>
</dbReference>
<keyword evidence="14" id="KW-1185">Reference proteome</keyword>
<evidence type="ECO:0000256" key="8">
    <source>
        <dbReference type="ARBA" id="ARBA00022737"/>
    </source>
</evidence>
<gene>
    <name evidence="10" type="primary">glmS</name>
    <name evidence="13" type="ORF">SAMN04488060_2471</name>
</gene>
<evidence type="ECO:0000313" key="13">
    <source>
        <dbReference type="EMBL" id="SFP34258.1"/>
    </source>
</evidence>
<dbReference type="InterPro" id="IPR035466">
    <property type="entry name" value="GlmS/AgaS_SIS"/>
</dbReference>
<sequence>MCGIIGIVGKEPVAERLVDGLKRMEYRGYDSAGICTIHDGALIRRRAEGKLSNLVNVLADDPAAGEVGIAHTRWATHGAPTAKNAHPHATDHVALVHNGIIENFKELKAELIADGRTLESDTDSEVVAHLVSRRVENGETPSEAVASVLPRLRGAFALAIAFRDHPDMLIGARRGSPLVVGYGDGETYIGSDALALAPLTQQITYLEEGDWVVVTRDGSEIHDEDGNKVEREVKTSGASAASVEKGNYRHFMQKEIFEQPTVVAQTLSSYLRQSDNSVALPQFDFDISSIRRVTIVACGTSYYAGMVAKYWFEQFARVPVDIDVASEFRYREPVLEDNGLSLFISQSGETADTLAALRHCKEQGQTIAAVVNVPTSSMAREADLLLPTHAGPEIGVASTKAFTCQLAVLAALAAHMAVTKGFMNRQEEQEVVEHLLEAPACLNAALDHDDDIASMAHLIAPARDVLYLGRGPDFPMALEGALKLKEISYIHAEGYASGEMKHGPIALIDDEVPVIVLAPSGPLFEKTVSNMEEVRARGGQIVLISDAEGLEEAGEGCMATIEMPKVHPLIAPLVYAVPVQLLAYHVACVKGTDVDQPRNLAKSVTVE</sequence>
<dbReference type="RefSeq" id="WP_090482201.1">
    <property type="nucleotide sequence ID" value="NZ_FOWZ01000004.1"/>
</dbReference>
<feature type="domain" description="Glutamine amidotransferase type-2" evidence="11">
    <location>
        <begin position="2"/>
        <end position="217"/>
    </location>
</feature>
<dbReference type="NCBIfam" id="NF001484">
    <property type="entry name" value="PRK00331.1"/>
    <property type="match status" value="1"/>
</dbReference>
<evidence type="ECO:0000313" key="14">
    <source>
        <dbReference type="Proteomes" id="UP000199331"/>
    </source>
</evidence>